<organism evidence="3 4">
    <name type="scientific">Stephania yunnanensis</name>
    <dbReference type="NCBI Taxonomy" id="152371"/>
    <lineage>
        <taxon>Eukaryota</taxon>
        <taxon>Viridiplantae</taxon>
        <taxon>Streptophyta</taxon>
        <taxon>Embryophyta</taxon>
        <taxon>Tracheophyta</taxon>
        <taxon>Spermatophyta</taxon>
        <taxon>Magnoliopsida</taxon>
        <taxon>Ranunculales</taxon>
        <taxon>Menispermaceae</taxon>
        <taxon>Menispermoideae</taxon>
        <taxon>Cissampelideae</taxon>
        <taxon>Stephania</taxon>
    </lineage>
</organism>
<evidence type="ECO:0000313" key="3">
    <source>
        <dbReference type="EMBL" id="KAK9134341.1"/>
    </source>
</evidence>
<name>A0AAP0JIY9_9MAGN</name>
<evidence type="ECO:0000256" key="1">
    <source>
        <dbReference type="SAM" id="MobiDB-lite"/>
    </source>
</evidence>
<feature type="compositionally biased region" description="Basic and acidic residues" evidence="1">
    <location>
        <begin position="270"/>
        <end position="287"/>
    </location>
</feature>
<feature type="compositionally biased region" description="Basic and acidic residues" evidence="1">
    <location>
        <begin position="419"/>
        <end position="435"/>
    </location>
</feature>
<gene>
    <name evidence="3" type="ORF">Syun_013671</name>
</gene>
<dbReference type="EMBL" id="JBBNAF010000006">
    <property type="protein sequence ID" value="KAK9134341.1"/>
    <property type="molecule type" value="Genomic_DNA"/>
</dbReference>
<dbReference type="Pfam" id="PF16294">
    <property type="entry name" value="RSB_motif"/>
    <property type="match status" value="1"/>
</dbReference>
<feature type="compositionally biased region" description="Basic and acidic residues" evidence="1">
    <location>
        <begin position="83"/>
        <end position="103"/>
    </location>
</feature>
<dbReference type="SMART" id="SM00513">
    <property type="entry name" value="SAP"/>
    <property type="match status" value="1"/>
</dbReference>
<dbReference type="PANTHER" id="PTHR47031">
    <property type="entry name" value="SAP DNA-BINDING DOMAIN-CONTAINING PROTEIN"/>
    <property type="match status" value="1"/>
</dbReference>
<dbReference type="GO" id="GO:0003676">
    <property type="term" value="F:nucleic acid binding"/>
    <property type="evidence" value="ECO:0007669"/>
    <property type="project" value="InterPro"/>
</dbReference>
<feature type="compositionally biased region" description="Basic and acidic residues" evidence="1">
    <location>
        <begin position="139"/>
        <end position="155"/>
    </location>
</feature>
<feature type="region of interest" description="Disordered" evidence="1">
    <location>
        <begin position="218"/>
        <end position="494"/>
    </location>
</feature>
<dbReference type="AlphaFoldDB" id="A0AAP0JIY9"/>
<feature type="region of interest" description="Disordered" evidence="1">
    <location>
        <begin position="576"/>
        <end position="654"/>
    </location>
</feature>
<proteinExistence type="predicted"/>
<feature type="compositionally biased region" description="Basic and acidic residues" evidence="1">
    <location>
        <begin position="368"/>
        <end position="394"/>
    </location>
</feature>
<accession>A0AAP0JIY9</accession>
<comment type="caution">
    <text evidence="3">The sequence shown here is derived from an EMBL/GenBank/DDBJ whole genome shotgun (WGS) entry which is preliminary data.</text>
</comment>
<feature type="compositionally biased region" description="Low complexity" evidence="1">
    <location>
        <begin position="256"/>
        <end position="269"/>
    </location>
</feature>
<dbReference type="InterPro" id="IPR036361">
    <property type="entry name" value="SAP_dom_sf"/>
</dbReference>
<keyword evidence="4" id="KW-1185">Reference proteome</keyword>
<reference evidence="3 4" key="1">
    <citation type="submission" date="2024-01" db="EMBL/GenBank/DDBJ databases">
        <title>Genome assemblies of Stephania.</title>
        <authorList>
            <person name="Yang L."/>
        </authorList>
    </citation>
    <scope>NUCLEOTIDE SEQUENCE [LARGE SCALE GENOMIC DNA]</scope>
    <source>
        <strain evidence="3">YNDBR</strain>
        <tissue evidence="3">Leaf</tissue>
    </source>
</reference>
<dbReference type="Proteomes" id="UP001420932">
    <property type="component" value="Unassembled WGS sequence"/>
</dbReference>
<dbReference type="PROSITE" id="PS50800">
    <property type="entry name" value="SAP"/>
    <property type="match status" value="1"/>
</dbReference>
<dbReference type="InterPro" id="IPR034257">
    <property type="entry name" value="Acinus_RRM"/>
</dbReference>
<dbReference type="PANTHER" id="PTHR47031:SF3">
    <property type="entry name" value="SAP DOMAIN-CONTAINING PROTEIN"/>
    <property type="match status" value="1"/>
</dbReference>
<sequence>MSTQYPVLGNRPIDQWRVTELKDELKRRKLATRGLKDDLIKRLDEALRNEKMEEEERELEKGADTTDQEEIVDGGTALDNDGESVHDEEKVEDEKETIHVEKDFQEEELDDGPGIGLDQEAKCDDVVTSPMETDTAEDTGDHHQNGEGDVDEKTEVVNIDDSPAPNQSKNEEADITNANESAAVPGEAEVIVTSVETNVTITQSLVTEVSSSSLLLSNKTQVENGDPKPAIEDAAPEVASSNNQVSEVSPVLGSQIRSESISNESVSINEKIELKDNLNADNVHLELDVTMPEMVQPSSSAVPSEGGDVHPLDGPEPPENQSSVEEMNDINASNVDIQKNSHGAESGSPEKLNLDRSSGDDSMEEDVVEKHVDSTHNSDEVEDKNKDGDVKEETLVDVVEDGQKDVPAVNKSHLAAAAADKRKADEVAGNHEQPPKRQRRWNSENLKIPETKPKETFPSVSRSTFTRSNSTLSGGDTPTPKERVVPPSPKSPTNSLRIDNFLRPFTLKAVQELLGKTGSVSNFWMDHIKTHCYVTYSSVEEAIGTRNALYNLQWPSNGGKLLAAEFVDQQEVKMRVEATSQQPAAPVSTGPSAHPTQPPSQSQPASRQQVPKQPLPPAPPLPSPKQKPNQTSAKDRLNLPPPPPLTKKPDPPIVTLDDLFRKTKAAPRIYYLPLSDERVDAKLAAQGRNNN</sequence>
<feature type="domain" description="SAP" evidence="2">
    <location>
        <begin position="13"/>
        <end position="47"/>
    </location>
</feature>
<dbReference type="InterPro" id="IPR035979">
    <property type="entry name" value="RBD_domain_sf"/>
</dbReference>
<feature type="compositionally biased region" description="Polar residues" evidence="1">
    <location>
        <begin position="319"/>
        <end position="343"/>
    </location>
</feature>
<dbReference type="Pfam" id="PF02037">
    <property type="entry name" value="SAP"/>
    <property type="match status" value="1"/>
</dbReference>
<evidence type="ECO:0000259" key="2">
    <source>
        <dbReference type="PROSITE" id="PS50800"/>
    </source>
</evidence>
<feature type="compositionally biased region" description="Low complexity" evidence="1">
    <location>
        <begin position="591"/>
        <end position="612"/>
    </location>
</feature>
<dbReference type="SUPFAM" id="SSF68906">
    <property type="entry name" value="SAP domain"/>
    <property type="match status" value="1"/>
</dbReference>
<dbReference type="Gene3D" id="1.10.720.30">
    <property type="entry name" value="SAP domain"/>
    <property type="match status" value="1"/>
</dbReference>
<evidence type="ECO:0000313" key="4">
    <source>
        <dbReference type="Proteomes" id="UP001420932"/>
    </source>
</evidence>
<protein>
    <recommendedName>
        <fullName evidence="2">SAP domain-containing protein</fullName>
    </recommendedName>
</protein>
<dbReference type="InterPro" id="IPR032552">
    <property type="entry name" value="RSB_motif"/>
</dbReference>
<feature type="compositionally biased region" description="Pro residues" evidence="1">
    <location>
        <begin position="613"/>
        <end position="625"/>
    </location>
</feature>
<dbReference type="CDD" id="cd12432">
    <property type="entry name" value="RRM_ACINU"/>
    <property type="match status" value="1"/>
</dbReference>
<feature type="compositionally biased region" description="Polar residues" evidence="1">
    <location>
        <begin position="458"/>
        <end position="476"/>
    </location>
</feature>
<dbReference type="InterPro" id="IPR003034">
    <property type="entry name" value="SAP_dom"/>
</dbReference>
<dbReference type="SUPFAM" id="SSF54928">
    <property type="entry name" value="RNA-binding domain, RBD"/>
    <property type="match status" value="1"/>
</dbReference>
<feature type="region of interest" description="Disordered" evidence="1">
    <location>
        <begin position="46"/>
        <end position="182"/>
    </location>
</feature>